<keyword evidence="5" id="KW-0378">Hydrolase</keyword>
<dbReference type="PANTHER" id="PTHR47466">
    <property type="match status" value="1"/>
</dbReference>
<dbReference type="Gene3D" id="3.40.390.10">
    <property type="entry name" value="Collagenase (Catalytic Domain)"/>
    <property type="match status" value="1"/>
</dbReference>
<evidence type="ECO:0000256" key="8">
    <source>
        <dbReference type="ARBA" id="ARBA00023157"/>
    </source>
</evidence>
<evidence type="ECO:0000313" key="12">
    <source>
        <dbReference type="Proteomes" id="UP000480425"/>
    </source>
</evidence>
<evidence type="ECO:0000256" key="2">
    <source>
        <dbReference type="ARBA" id="ARBA00022670"/>
    </source>
</evidence>
<keyword evidence="4" id="KW-0732">Signal</keyword>
<reference evidence="11 12" key="1">
    <citation type="submission" date="2019-09" db="EMBL/GenBank/DDBJ databases">
        <title>Distinct polysaccharide growth profiles of human intestinal Prevotella copri isolates.</title>
        <authorList>
            <person name="Fehlner-Peach H."/>
            <person name="Magnabosco C."/>
            <person name="Raghavan V."/>
            <person name="Scher J.U."/>
            <person name="Tett A."/>
            <person name="Cox L.M."/>
            <person name="Gottsegen C."/>
            <person name="Watters A."/>
            <person name="Wiltshire- Gordon J.D."/>
            <person name="Segata N."/>
            <person name="Bonneau R."/>
            <person name="Littman D.R."/>
        </authorList>
    </citation>
    <scope>NUCLEOTIDE SEQUENCE [LARGE SCALE GENOMIC DNA]</scope>
    <source>
        <strain evidence="12">iA622</strain>
    </source>
</reference>
<sequence length="408" mass="47033">MKHFAIFIIILATLGLWSCKDSEGTIGDSPITANGQDRDSDFITGDDYIYHLPVIFHVFYKDSKNPKQYIPNARLKELLDNVNELYQGNVYNISLDTIESENLHIQFELAEYDLNGKKLKTPGVEYIKIAEDSLDCEEFMRSKSNAKYSWNQNDYINVMVYTFKNTDATSTTLGISNVPYKVAGYPDLEGLTNGKNYPLSKPSSFPYCVSLNAIYVDKKYEGTRYTTDKKQKNYQYNTADPNATLAHELGHYLGLFHTFSEKPDKKDKSEPADDDDDSDYCQDTPSYNRIAYNKWLVSYMAEAKKIKPDTTFTVKQLAKRSNNQGKEWQADNLMDYSICYSMRFTPDQAYRIRQVLYYSPLIPGPKKARTTTRAWNEMPEEEFDLPNVLAKGRTIRLKDIQTRTFHGK</sequence>
<name>A0A6G1U2V8_9BACT</name>
<dbReference type="InterPro" id="IPR024079">
    <property type="entry name" value="MetalloPept_cat_dom_sf"/>
</dbReference>
<comment type="caution">
    <text evidence="11">The sequence shown here is derived from an EMBL/GenBank/DDBJ whole genome shotgun (WGS) entry which is preliminary data.</text>
</comment>
<dbReference type="InterPro" id="IPR008754">
    <property type="entry name" value="Peptidase_M43"/>
</dbReference>
<dbReference type="GO" id="GO:0008237">
    <property type="term" value="F:metallopeptidase activity"/>
    <property type="evidence" value="ECO:0007669"/>
    <property type="project" value="UniProtKB-KW"/>
</dbReference>
<accession>A0A6G1U2V8</accession>
<evidence type="ECO:0000256" key="1">
    <source>
        <dbReference type="ARBA" id="ARBA00008721"/>
    </source>
</evidence>
<organism evidence="11 12">
    <name type="scientific">Segatella copri</name>
    <dbReference type="NCBI Taxonomy" id="165179"/>
    <lineage>
        <taxon>Bacteria</taxon>
        <taxon>Pseudomonadati</taxon>
        <taxon>Bacteroidota</taxon>
        <taxon>Bacteroidia</taxon>
        <taxon>Bacteroidales</taxon>
        <taxon>Prevotellaceae</taxon>
        <taxon>Segatella</taxon>
    </lineage>
</organism>
<keyword evidence="3" id="KW-0479">Metal-binding</keyword>
<proteinExistence type="inferred from homology"/>
<evidence type="ECO:0000256" key="5">
    <source>
        <dbReference type="ARBA" id="ARBA00022801"/>
    </source>
</evidence>
<dbReference type="InterPro" id="IPR023852">
    <property type="entry name" value="Metalloproteinase_lipop_BF0631"/>
</dbReference>
<protein>
    <submittedName>
        <fullName evidence="11">Zinc-dependent metalloproteinase lipoprotein</fullName>
    </submittedName>
</protein>
<comment type="similarity">
    <text evidence="1">Belongs to the peptidase M43B family.</text>
</comment>
<dbReference type="NCBIfam" id="TIGR03952">
    <property type="entry name" value="metzin_BF0631"/>
    <property type="match status" value="1"/>
</dbReference>
<dbReference type="SUPFAM" id="SSF55486">
    <property type="entry name" value="Metalloproteases ('zincins'), catalytic domain"/>
    <property type="match status" value="1"/>
</dbReference>
<dbReference type="OrthoDB" id="6278496at2"/>
<dbReference type="GO" id="GO:0006508">
    <property type="term" value="P:proteolysis"/>
    <property type="evidence" value="ECO:0007669"/>
    <property type="project" value="UniProtKB-KW"/>
</dbReference>
<evidence type="ECO:0000313" key="11">
    <source>
        <dbReference type="EMBL" id="MQN81360.1"/>
    </source>
</evidence>
<dbReference type="PANTHER" id="PTHR47466:SF1">
    <property type="entry name" value="METALLOPROTEASE MEP1 (AFU_ORTHOLOGUE AFUA_1G07730)-RELATED"/>
    <property type="match status" value="1"/>
</dbReference>
<evidence type="ECO:0000256" key="3">
    <source>
        <dbReference type="ARBA" id="ARBA00022723"/>
    </source>
</evidence>
<keyword evidence="8" id="KW-1015">Disulfide bond</keyword>
<feature type="domain" description="Peptidase M43 pregnancy-associated plasma-A" evidence="10">
    <location>
        <begin position="238"/>
        <end position="356"/>
    </location>
</feature>
<dbReference type="AlphaFoldDB" id="A0A6G1U2V8"/>
<keyword evidence="6" id="KW-0862">Zinc</keyword>
<keyword evidence="2" id="KW-0645">Protease</keyword>
<evidence type="ECO:0000256" key="4">
    <source>
        <dbReference type="ARBA" id="ARBA00022729"/>
    </source>
</evidence>
<gene>
    <name evidence="11" type="ORF">F7D73_10450</name>
</gene>
<evidence type="ECO:0000256" key="6">
    <source>
        <dbReference type="ARBA" id="ARBA00022833"/>
    </source>
</evidence>
<dbReference type="RefSeq" id="WP_153124495.1">
    <property type="nucleotide sequence ID" value="NZ_VZCB01000079.1"/>
</dbReference>
<feature type="compositionally biased region" description="Basic and acidic residues" evidence="9">
    <location>
        <begin position="262"/>
        <end position="271"/>
    </location>
</feature>
<keyword evidence="11" id="KW-0449">Lipoprotein</keyword>
<evidence type="ECO:0000256" key="9">
    <source>
        <dbReference type="SAM" id="MobiDB-lite"/>
    </source>
</evidence>
<keyword evidence="7" id="KW-0482">Metalloprotease</keyword>
<dbReference type="GO" id="GO:0046872">
    <property type="term" value="F:metal ion binding"/>
    <property type="evidence" value="ECO:0007669"/>
    <property type="project" value="UniProtKB-KW"/>
</dbReference>
<dbReference type="Proteomes" id="UP000480425">
    <property type="component" value="Unassembled WGS sequence"/>
</dbReference>
<dbReference type="EMBL" id="VZCB01000079">
    <property type="protein sequence ID" value="MQN81360.1"/>
    <property type="molecule type" value="Genomic_DNA"/>
</dbReference>
<feature type="region of interest" description="Disordered" evidence="9">
    <location>
        <begin position="262"/>
        <end position="282"/>
    </location>
</feature>
<evidence type="ECO:0000256" key="7">
    <source>
        <dbReference type="ARBA" id="ARBA00023049"/>
    </source>
</evidence>
<evidence type="ECO:0000259" key="10">
    <source>
        <dbReference type="Pfam" id="PF05572"/>
    </source>
</evidence>
<dbReference type="Pfam" id="PF05572">
    <property type="entry name" value="Peptidase_M43"/>
    <property type="match status" value="1"/>
</dbReference>